<organism evidence="1 2">
    <name type="scientific">Pseudomonas putida</name>
    <name type="common">Arthrobacter siderocapsulatus</name>
    <dbReference type="NCBI Taxonomy" id="303"/>
    <lineage>
        <taxon>Bacteria</taxon>
        <taxon>Pseudomonadati</taxon>
        <taxon>Pseudomonadota</taxon>
        <taxon>Gammaproteobacteria</taxon>
        <taxon>Pseudomonadales</taxon>
        <taxon>Pseudomonadaceae</taxon>
        <taxon>Pseudomonas</taxon>
    </lineage>
</organism>
<sequence length="60" mass="6739">MALFCIFMSIMRHPGKQALFARFSSARTALYTVPVQFRDMFRGKVGLRHGTSVPQIPPGL</sequence>
<accession>A0AAD0PDQ6</accession>
<dbReference type="AlphaFoldDB" id="A0AAD0PDQ6"/>
<proteinExistence type="predicted"/>
<reference evidence="1 2" key="1">
    <citation type="submission" date="2018-06" db="EMBL/GenBank/DDBJ databases">
        <title>The genome of Pseudomonas putida NX-1, a lignin degrader.</title>
        <authorList>
            <person name="Xu Z."/>
        </authorList>
    </citation>
    <scope>NUCLEOTIDE SEQUENCE [LARGE SCALE GENOMIC DNA]</scope>
    <source>
        <strain evidence="1 2">NX-1</strain>
    </source>
</reference>
<protein>
    <submittedName>
        <fullName evidence="1">Uncharacterized protein</fullName>
    </submittedName>
</protein>
<dbReference type="Proteomes" id="UP000251617">
    <property type="component" value="Chromosome"/>
</dbReference>
<gene>
    <name evidence="1" type="ORF">C1S65_06840</name>
</gene>
<evidence type="ECO:0000313" key="1">
    <source>
        <dbReference type="EMBL" id="AXA23855.1"/>
    </source>
</evidence>
<evidence type="ECO:0000313" key="2">
    <source>
        <dbReference type="Proteomes" id="UP000251617"/>
    </source>
</evidence>
<name>A0AAD0PDQ6_PSEPU</name>
<dbReference type="EMBL" id="CP030750">
    <property type="protein sequence ID" value="AXA23855.1"/>
    <property type="molecule type" value="Genomic_DNA"/>
</dbReference>